<protein>
    <submittedName>
        <fullName evidence="3">Putative membrane protein affecting hemolysin expression</fullName>
    </submittedName>
</protein>
<gene>
    <name evidence="3" type="ORF">GGR24_002090</name>
</gene>
<sequence>MADEPEKGVVLTEEQKRRRRSRSIAIAFALAALVCLFYLVTIFKMGADVANRSL</sequence>
<keyword evidence="2" id="KW-0812">Transmembrane</keyword>
<keyword evidence="2" id="KW-0472">Membrane</keyword>
<feature type="region of interest" description="Disordered" evidence="1">
    <location>
        <begin position="1"/>
        <end position="20"/>
    </location>
</feature>
<proteinExistence type="predicted"/>
<organism evidence="3 4">
    <name type="scientific">Hansschlegelia beijingensis</name>
    <dbReference type="NCBI Taxonomy" id="1133344"/>
    <lineage>
        <taxon>Bacteria</taxon>
        <taxon>Pseudomonadati</taxon>
        <taxon>Pseudomonadota</taxon>
        <taxon>Alphaproteobacteria</taxon>
        <taxon>Hyphomicrobiales</taxon>
        <taxon>Methylopilaceae</taxon>
        <taxon>Hansschlegelia</taxon>
    </lineage>
</organism>
<accession>A0A7W6CYG9</accession>
<name>A0A7W6CYG9_9HYPH</name>
<feature type="transmembrane region" description="Helical" evidence="2">
    <location>
        <begin position="24"/>
        <end position="43"/>
    </location>
</feature>
<evidence type="ECO:0000313" key="4">
    <source>
        <dbReference type="Proteomes" id="UP000528964"/>
    </source>
</evidence>
<comment type="caution">
    <text evidence="3">The sequence shown here is derived from an EMBL/GenBank/DDBJ whole genome shotgun (WGS) entry which is preliminary data.</text>
</comment>
<evidence type="ECO:0000256" key="1">
    <source>
        <dbReference type="SAM" id="MobiDB-lite"/>
    </source>
</evidence>
<keyword evidence="2" id="KW-1133">Transmembrane helix</keyword>
<dbReference type="RefSeq" id="WP_183395294.1">
    <property type="nucleotide sequence ID" value="NZ_JACIDR010000003.1"/>
</dbReference>
<evidence type="ECO:0000256" key="2">
    <source>
        <dbReference type="SAM" id="Phobius"/>
    </source>
</evidence>
<reference evidence="3 4" key="1">
    <citation type="submission" date="2020-08" db="EMBL/GenBank/DDBJ databases">
        <title>Genomic Encyclopedia of Type Strains, Phase IV (KMG-IV): sequencing the most valuable type-strain genomes for metagenomic binning, comparative biology and taxonomic classification.</title>
        <authorList>
            <person name="Goeker M."/>
        </authorList>
    </citation>
    <scope>NUCLEOTIDE SEQUENCE [LARGE SCALE GENOMIC DNA]</scope>
    <source>
        <strain evidence="3 4">DSM 25481</strain>
    </source>
</reference>
<dbReference type="Proteomes" id="UP000528964">
    <property type="component" value="Unassembled WGS sequence"/>
</dbReference>
<dbReference type="EMBL" id="JACIDR010000003">
    <property type="protein sequence ID" value="MBB3973420.1"/>
    <property type="molecule type" value="Genomic_DNA"/>
</dbReference>
<dbReference type="AlphaFoldDB" id="A0A7W6CYG9"/>
<evidence type="ECO:0000313" key="3">
    <source>
        <dbReference type="EMBL" id="MBB3973420.1"/>
    </source>
</evidence>
<keyword evidence="4" id="KW-1185">Reference proteome</keyword>